<feature type="transmembrane region" description="Helical" evidence="19">
    <location>
        <begin position="146"/>
        <end position="168"/>
    </location>
</feature>
<keyword evidence="17" id="KW-1208">Phospholipid metabolism</keyword>
<keyword evidence="9" id="KW-0444">Lipid biosynthesis</keyword>
<feature type="transmembrane region" description="Helical" evidence="19">
    <location>
        <begin position="37"/>
        <end position="56"/>
    </location>
</feature>
<evidence type="ECO:0000256" key="3">
    <source>
        <dbReference type="ARBA" id="ARBA00005119"/>
    </source>
</evidence>
<protein>
    <recommendedName>
        <fullName evidence="7 18">Phosphatidate cytidylyltransferase</fullName>
        <ecNumber evidence="6 18">2.7.7.41</ecNumber>
    </recommendedName>
</protein>
<evidence type="ECO:0000256" key="12">
    <source>
        <dbReference type="ARBA" id="ARBA00022695"/>
    </source>
</evidence>
<evidence type="ECO:0000256" key="7">
    <source>
        <dbReference type="ARBA" id="ARBA00019373"/>
    </source>
</evidence>
<proteinExistence type="inferred from homology"/>
<dbReference type="GO" id="GO:0004605">
    <property type="term" value="F:phosphatidate cytidylyltransferase activity"/>
    <property type="evidence" value="ECO:0007669"/>
    <property type="project" value="UniProtKB-EC"/>
</dbReference>
<keyword evidence="14" id="KW-0443">Lipid metabolism</keyword>
<evidence type="ECO:0000256" key="2">
    <source>
        <dbReference type="ARBA" id="ARBA00004651"/>
    </source>
</evidence>
<dbReference type="EMBL" id="QWLB01000010">
    <property type="protein sequence ID" value="RIH93071.1"/>
    <property type="molecule type" value="Genomic_DNA"/>
</dbReference>
<feature type="transmembrane region" description="Helical" evidence="19">
    <location>
        <begin position="118"/>
        <end position="140"/>
    </location>
</feature>
<dbReference type="AlphaFoldDB" id="A0A399FDX9"/>
<dbReference type="EC" id="2.7.7.41" evidence="6 18"/>
<organism evidence="20 21">
    <name type="scientific">Meiothermus granaticius NBRC 107808</name>
    <dbReference type="NCBI Taxonomy" id="1227551"/>
    <lineage>
        <taxon>Bacteria</taxon>
        <taxon>Thermotogati</taxon>
        <taxon>Deinococcota</taxon>
        <taxon>Deinococci</taxon>
        <taxon>Thermales</taxon>
        <taxon>Thermaceae</taxon>
        <taxon>Meiothermus</taxon>
    </lineage>
</organism>
<keyword evidence="13 19" id="KW-1133">Transmembrane helix</keyword>
<keyword evidence="21" id="KW-1185">Reference proteome</keyword>
<feature type="transmembrane region" description="Helical" evidence="19">
    <location>
        <begin position="95"/>
        <end position="111"/>
    </location>
</feature>
<dbReference type="PROSITE" id="PS01315">
    <property type="entry name" value="CDS"/>
    <property type="match status" value="1"/>
</dbReference>
<feature type="transmembrane region" description="Helical" evidence="19">
    <location>
        <begin position="63"/>
        <end position="83"/>
    </location>
</feature>
<dbReference type="GO" id="GO:0005886">
    <property type="term" value="C:plasma membrane"/>
    <property type="evidence" value="ECO:0007669"/>
    <property type="project" value="UniProtKB-SubCell"/>
</dbReference>
<keyword evidence="16" id="KW-0594">Phospholipid biosynthesis</keyword>
<evidence type="ECO:0000256" key="6">
    <source>
        <dbReference type="ARBA" id="ARBA00012487"/>
    </source>
</evidence>
<sequence>MARPQVKPDASLPTRVLSSVVAGLTLIGVVFEGRVLFFLALIAILVIGSLELRAMLRNRGIELNMGFLWVGGVVMLLFSLPQLHDIYPGVPWREIALGLVLIGAFSHELIAGANIPRFAYSLMVFLYLPWTLGFFLLLRHQPNGDIGLWVLALPLLCSFANDVGAYFIGRFFGRHKLAPNISPGKTVEGSIGGIAVSFLVLWGYTHIMANAYPSSPFALLDPLYLSIINLLLSFAAQLGDLTESMLKRYCGVKDSGSLLPGHGGLLDRLDSHLFTVPLTYYLLSLFLQ</sequence>
<evidence type="ECO:0000256" key="17">
    <source>
        <dbReference type="ARBA" id="ARBA00023264"/>
    </source>
</evidence>
<evidence type="ECO:0000256" key="5">
    <source>
        <dbReference type="ARBA" id="ARBA00010185"/>
    </source>
</evidence>
<dbReference type="RefSeq" id="WP_119356536.1">
    <property type="nucleotide sequence ID" value="NZ_BJXM01000006.1"/>
</dbReference>
<dbReference type="PANTHER" id="PTHR46382">
    <property type="entry name" value="PHOSPHATIDATE CYTIDYLYLTRANSFERASE"/>
    <property type="match status" value="1"/>
</dbReference>
<name>A0A399FDX9_9DEIN</name>
<dbReference type="UniPathway" id="UPA00557">
    <property type="reaction ID" value="UER00614"/>
</dbReference>
<keyword evidence="10 18" id="KW-0808">Transferase</keyword>
<evidence type="ECO:0000256" key="13">
    <source>
        <dbReference type="ARBA" id="ARBA00022989"/>
    </source>
</evidence>
<dbReference type="Proteomes" id="UP000266178">
    <property type="component" value="Unassembled WGS sequence"/>
</dbReference>
<feature type="transmembrane region" description="Helical" evidence="19">
    <location>
        <begin position="189"/>
        <end position="207"/>
    </location>
</feature>
<evidence type="ECO:0000256" key="11">
    <source>
        <dbReference type="ARBA" id="ARBA00022692"/>
    </source>
</evidence>
<evidence type="ECO:0000313" key="21">
    <source>
        <dbReference type="Proteomes" id="UP000266178"/>
    </source>
</evidence>
<comment type="subcellular location">
    <subcellularLocation>
        <location evidence="2">Cell membrane</location>
        <topology evidence="2">Multi-pass membrane protein</topology>
    </subcellularLocation>
</comment>
<gene>
    <name evidence="20" type="primary">cdsA</name>
    <name evidence="20" type="ORF">Mgrana_01030</name>
</gene>
<evidence type="ECO:0000313" key="20">
    <source>
        <dbReference type="EMBL" id="RIH93071.1"/>
    </source>
</evidence>
<evidence type="ECO:0000256" key="10">
    <source>
        <dbReference type="ARBA" id="ARBA00022679"/>
    </source>
</evidence>
<evidence type="ECO:0000256" key="19">
    <source>
        <dbReference type="SAM" id="Phobius"/>
    </source>
</evidence>
<dbReference type="OrthoDB" id="9799199at2"/>
<comment type="caution">
    <text evidence="20">The sequence shown here is derived from an EMBL/GenBank/DDBJ whole genome shotgun (WGS) entry which is preliminary data.</text>
</comment>
<evidence type="ECO:0000256" key="15">
    <source>
        <dbReference type="ARBA" id="ARBA00023136"/>
    </source>
</evidence>
<evidence type="ECO:0000256" key="8">
    <source>
        <dbReference type="ARBA" id="ARBA00022475"/>
    </source>
</evidence>
<evidence type="ECO:0000256" key="9">
    <source>
        <dbReference type="ARBA" id="ARBA00022516"/>
    </source>
</evidence>
<keyword evidence="8" id="KW-1003">Cell membrane</keyword>
<dbReference type="InterPro" id="IPR000374">
    <property type="entry name" value="PC_trans"/>
</dbReference>
<evidence type="ECO:0000256" key="4">
    <source>
        <dbReference type="ARBA" id="ARBA00005189"/>
    </source>
</evidence>
<dbReference type="Pfam" id="PF01148">
    <property type="entry name" value="CTP_transf_1"/>
    <property type="match status" value="1"/>
</dbReference>
<reference evidence="20 21" key="1">
    <citation type="submission" date="2018-08" db="EMBL/GenBank/DDBJ databases">
        <title>Meiothermus granaticius genome AF-68 sequencing project.</title>
        <authorList>
            <person name="Da Costa M.S."/>
            <person name="Albuquerque L."/>
            <person name="Raposo P."/>
            <person name="Froufe H.J.C."/>
            <person name="Barroso C.S."/>
            <person name="Egas C."/>
        </authorList>
    </citation>
    <scope>NUCLEOTIDE SEQUENCE [LARGE SCALE GENOMIC DNA]</scope>
    <source>
        <strain evidence="20 21">AF-68</strain>
    </source>
</reference>
<accession>A0A399FDX9</accession>
<keyword evidence="15 19" id="KW-0472">Membrane</keyword>
<evidence type="ECO:0000256" key="14">
    <source>
        <dbReference type="ARBA" id="ARBA00023098"/>
    </source>
</evidence>
<dbReference type="PANTHER" id="PTHR46382:SF1">
    <property type="entry name" value="PHOSPHATIDATE CYTIDYLYLTRANSFERASE"/>
    <property type="match status" value="1"/>
</dbReference>
<dbReference type="GO" id="GO:0016024">
    <property type="term" value="P:CDP-diacylglycerol biosynthetic process"/>
    <property type="evidence" value="ECO:0007669"/>
    <property type="project" value="UniProtKB-UniPathway"/>
</dbReference>
<evidence type="ECO:0000256" key="18">
    <source>
        <dbReference type="RuleBase" id="RU003938"/>
    </source>
</evidence>
<evidence type="ECO:0000256" key="16">
    <source>
        <dbReference type="ARBA" id="ARBA00023209"/>
    </source>
</evidence>
<evidence type="ECO:0000256" key="1">
    <source>
        <dbReference type="ARBA" id="ARBA00001698"/>
    </source>
</evidence>
<keyword evidence="12 18" id="KW-0548">Nucleotidyltransferase</keyword>
<comment type="catalytic activity">
    <reaction evidence="1 18">
        <text>a 1,2-diacyl-sn-glycero-3-phosphate + CTP + H(+) = a CDP-1,2-diacyl-sn-glycerol + diphosphate</text>
        <dbReference type="Rhea" id="RHEA:16229"/>
        <dbReference type="ChEBI" id="CHEBI:15378"/>
        <dbReference type="ChEBI" id="CHEBI:33019"/>
        <dbReference type="ChEBI" id="CHEBI:37563"/>
        <dbReference type="ChEBI" id="CHEBI:58332"/>
        <dbReference type="ChEBI" id="CHEBI:58608"/>
        <dbReference type="EC" id="2.7.7.41"/>
    </reaction>
</comment>
<feature type="transmembrane region" description="Helical" evidence="19">
    <location>
        <begin position="12"/>
        <end position="31"/>
    </location>
</feature>
<comment type="pathway">
    <text evidence="4">Lipid metabolism.</text>
</comment>
<comment type="pathway">
    <text evidence="3 18">Phospholipid metabolism; CDP-diacylglycerol biosynthesis; CDP-diacylglycerol from sn-glycerol 3-phosphate: step 3/3.</text>
</comment>
<keyword evidence="11 18" id="KW-0812">Transmembrane</keyword>
<feature type="transmembrane region" description="Helical" evidence="19">
    <location>
        <begin position="219"/>
        <end position="238"/>
    </location>
</feature>
<comment type="similarity">
    <text evidence="5 18">Belongs to the CDS family.</text>
</comment>